<evidence type="ECO:0000256" key="1">
    <source>
        <dbReference type="ARBA" id="ARBA00001412"/>
    </source>
</evidence>
<evidence type="ECO:0000313" key="7">
    <source>
        <dbReference type="Proteomes" id="UP000295718"/>
    </source>
</evidence>
<reference evidence="6 7" key="1">
    <citation type="submission" date="2019-03" db="EMBL/GenBank/DDBJ databases">
        <title>Genomic Encyclopedia of Type Strains, Phase IV (KMG-IV): sequencing the most valuable type-strain genomes for metagenomic binning, comparative biology and taxonomic classification.</title>
        <authorList>
            <person name="Goeker M."/>
        </authorList>
    </citation>
    <scope>NUCLEOTIDE SEQUENCE [LARGE SCALE GENOMIC DNA]</scope>
    <source>
        <strain evidence="6 7">DSM 100556</strain>
    </source>
</reference>
<dbReference type="PANTHER" id="PTHR46323">
    <property type="entry name" value="BETA-GALACTOSIDASE"/>
    <property type="match status" value="1"/>
</dbReference>
<dbReference type="SMART" id="SM01038">
    <property type="entry name" value="Bgal_small_N"/>
    <property type="match status" value="1"/>
</dbReference>
<sequence>MDYMNKEKYMDETLLIVYGDSVLGLHGEGFSYLFSYVKGGLESLVIDGKEWLYRTPKPAFWRAVTDNDRGNGFPLRSGMWMGADSFISYIGGEVMVDGSEIPLPIAPENNKYTGNERAKKVYLKFFYETITVPSTKVEVAYEVCADGKINVHVRYHGNDKLPELPVFGIRFVMPTKAVGYRYEGLSGETYPDRMAGGISGIYDIDGLPVTKYLVPQDCNVHMKTKWLEVYRDTTLNNADQNNKTFGLKFSAMEEGKEFAFSCIPYTPLELENASHHEELPPARRTVVSILGAVRGVGGIDSWGADVEPDYRINAGKDINYSFRISKASINN</sequence>
<dbReference type="GO" id="GO:0004565">
    <property type="term" value="F:beta-galactosidase activity"/>
    <property type="evidence" value="ECO:0007669"/>
    <property type="project" value="UniProtKB-EC"/>
</dbReference>
<name>A0A4R1QZM8_9FIRM</name>
<evidence type="ECO:0000256" key="4">
    <source>
        <dbReference type="ARBA" id="ARBA00023295"/>
    </source>
</evidence>
<dbReference type="RefSeq" id="WP_031390106.1">
    <property type="nucleotide sequence ID" value="NZ_JPNB01000001.1"/>
</dbReference>
<proteinExistence type="predicted"/>
<dbReference type="SUPFAM" id="SSF74650">
    <property type="entry name" value="Galactose mutarotase-like"/>
    <property type="match status" value="1"/>
</dbReference>
<protein>
    <recommendedName>
        <fullName evidence="2">beta-galactosidase</fullName>
        <ecNumber evidence="2">3.2.1.23</ecNumber>
    </recommendedName>
</protein>
<evidence type="ECO:0000313" key="6">
    <source>
        <dbReference type="EMBL" id="TCL58450.1"/>
    </source>
</evidence>
<dbReference type="GO" id="GO:0005990">
    <property type="term" value="P:lactose catabolic process"/>
    <property type="evidence" value="ECO:0007669"/>
    <property type="project" value="TreeGrafter"/>
</dbReference>
<keyword evidence="4" id="KW-0326">Glycosidase</keyword>
<gene>
    <name evidence="6" type="ORF">EDD76_106103</name>
</gene>
<dbReference type="PANTHER" id="PTHR46323:SF2">
    <property type="entry name" value="BETA-GALACTOSIDASE"/>
    <property type="match status" value="1"/>
</dbReference>
<dbReference type="InterPro" id="IPR014718">
    <property type="entry name" value="GH-type_carb-bd"/>
</dbReference>
<keyword evidence="3" id="KW-0378">Hydrolase</keyword>
<dbReference type="InterPro" id="IPR011013">
    <property type="entry name" value="Gal_mutarotase_sf_dom"/>
</dbReference>
<dbReference type="GO" id="GO:0030246">
    <property type="term" value="F:carbohydrate binding"/>
    <property type="evidence" value="ECO:0007669"/>
    <property type="project" value="InterPro"/>
</dbReference>
<evidence type="ECO:0000259" key="5">
    <source>
        <dbReference type="SMART" id="SM01038"/>
    </source>
</evidence>
<comment type="caution">
    <text evidence="6">The sequence shown here is derived from an EMBL/GenBank/DDBJ whole genome shotgun (WGS) entry which is preliminary data.</text>
</comment>
<dbReference type="InterPro" id="IPR004199">
    <property type="entry name" value="B-gal_small/dom_5"/>
</dbReference>
<dbReference type="EC" id="3.2.1.23" evidence="2"/>
<dbReference type="AlphaFoldDB" id="A0A4R1QZM8"/>
<dbReference type="EMBL" id="SLUO01000006">
    <property type="protein sequence ID" value="TCL58450.1"/>
    <property type="molecule type" value="Genomic_DNA"/>
</dbReference>
<keyword evidence="7" id="KW-1185">Reference proteome</keyword>
<evidence type="ECO:0000256" key="2">
    <source>
        <dbReference type="ARBA" id="ARBA00012756"/>
    </source>
</evidence>
<comment type="catalytic activity">
    <reaction evidence="1">
        <text>Hydrolysis of terminal non-reducing beta-D-galactose residues in beta-D-galactosides.</text>
        <dbReference type="EC" id="3.2.1.23"/>
    </reaction>
</comment>
<dbReference type="Pfam" id="PF02929">
    <property type="entry name" value="Bgal_small_N"/>
    <property type="match status" value="1"/>
</dbReference>
<dbReference type="STRING" id="1469948.GCA_000732725_01387"/>
<dbReference type="Proteomes" id="UP000295718">
    <property type="component" value="Unassembled WGS sequence"/>
</dbReference>
<accession>A0A4R1QZM8</accession>
<dbReference type="InterPro" id="IPR050347">
    <property type="entry name" value="Bact_Beta-galactosidase"/>
</dbReference>
<dbReference type="GO" id="GO:0009341">
    <property type="term" value="C:beta-galactosidase complex"/>
    <property type="evidence" value="ECO:0007669"/>
    <property type="project" value="InterPro"/>
</dbReference>
<evidence type="ECO:0000256" key="3">
    <source>
        <dbReference type="ARBA" id="ARBA00022801"/>
    </source>
</evidence>
<feature type="domain" description="Beta galactosidase small chain/" evidence="5">
    <location>
        <begin position="24"/>
        <end position="325"/>
    </location>
</feature>
<organism evidence="6 7">
    <name type="scientific">Kineothrix alysoides</name>
    <dbReference type="NCBI Taxonomy" id="1469948"/>
    <lineage>
        <taxon>Bacteria</taxon>
        <taxon>Bacillati</taxon>
        <taxon>Bacillota</taxon>
        <taxon>Clostridia</taxon>
        <taxon>Lachnospirales</taxon>
        <taxon>Lachnospiraceae</taxon>
        <taxon>Kineothrix</taxon>
    </lineage>
</organism>
<dbReference type="Gene3D" id="2.70.98.10">
    <property type="match status" value="1"/>
</dbReference>